<evidence type="ECO:0000313" key="2">
    <source>
        <dbReference type="Proteomes" id="UP000182491"/>
    </source>
</evidence>
<dbReference type="InterPro" id="IPR029058">
    <property type="entry name" value="AB_hydrolase_fold"/>
</dbReference>
<dbReference type="RefSeq" id="WP_068839889.1">
    <property type="nucleotide sequence ID" value="NZ_BMXC01000001.1"/>
</dbReference>
<protein>
    <recommendedName>
        <fullName evidence="3">Alpha/beta hydrolase</fullName>
    </recommendedName>
</protein>
<dbReference type="Proteomes" id="UP000182491">
    <property type="component" value="Unassembled WGS sequence"/>
</dbReference>
<name>A0A1I7H2L9_9BACT</name>
<dbReference type="InterPro" id="IPR010662">
    <property type="entry name" value="RBBP9/YdeN"/>
</dbReference>
<dbReference type="AlphaFoldDB" id="A0A1I7H2L9"/>
<dbReference type="GO" id="GO:0016787">
    <property type="term" value="F:hydrolase activity"/>
    <property type="evidence" value="ECO:0007669"/>
    <property type="project" value="InterPro"/>
</dbReference>
<dbReference type="OrthoDB" id="9804993at2"/>
<dbReference type="Gene3D" id="3.40.50.1820">
    <property type="entry name" value="alpha/beta hydrolase"/>
    <property type="match status" value="1"/>
</dbReference>
<gene>
    <name evidence="1" type="ORF">SAMN04487941_1450</name>
</gene>
<dbReference type="EMBL" id="FPCA01000001">
    <property type="protein sequence ID" value="SFU54920.1"/>
    <property type="molecule type" value="Genomic_DNA"/>
</dbReference>
<evidence type="ECO:0008006" key="3">
    <source>
        <dbReference type="Google" id="ProtNLM"/>
    </source>
</evidence>
<accession>A0A1I7H2L9</accession>
<proteinExistence type="predicted"/>
<organism evidence="1 2">
    <name type="scientific">Pontibacter akesuensis</name>
    <dbReference type="NCBI Taxonomy" id="388950"/>
    <lineage>
        <taxon>Bacteria</taxon>
        <taxon>Pseudomonadati</taxon>
        <taxon>Bacteroidota</taxon>
        <taxon>Cytophagia</taxon>
        <taxon>Cytophagales</taxon>
        <taxon>Hymenobacteraceae</taxon>
        <taxon>Pontibacter</taxon>
    </lineage>
</organism>
<keyword evidence="2" id="KW-1185">Reference proteome</keyword>
<reference evidence="2" key="1">
    <citation type="submission" date="2016-10" db="EMBL/GenBank/DDBJ databases">
        <authorList>
            <person name="Varghese N."/>
        </authorList>
    </citation>
    <scope>NUCLEOTIDE SEQUENCE [LARGE SCALE GENOMIC DNA]</scope>
    <source>
        <strain evidence="2">DSM 18820</strain>
    </source>
</reference>
<dbReference type="Pfam" id="PF06821">
    <property type="entry name" value="Ser_hydrolase"/>
    <property type="match status" value="1"/>
</dbReference>
<dbReference type="SUPFAM" id="SSF53474">
    <property type="entry name" value="alpha/beta-Hydrolases"/>
    <property type="match status" value="1"/>
</dbReference>
<sequence>MQHSTVILVPGLGDSGPQHWQTLWQQQYPQFKRVQQRDWEAPDRQEWVATLHAAVQENEPGQVVLVAHSLACVAVAFWAQQYKQKIKGALLVAPADTEQASFPEGSTGFAPIPMERLPFPSILITSNNDPYIKPIRAQELAEAWGCRYVNIGMAGHINSASGFGPFEQGLELLKGMAGPLQSSSGHG</sequence>
<evidence type="ECO:0000313" key="1">
    <source>
        <dbReference type="EMBL" id="SFU54920.1"/>
    </source>
</evidence>